<dbReference type="RefSeq" id="WP_258389898.1">
    <property type="nucleotide sequence ID" value="NZ_CP091430.1"/>
</dbReference>
<accession>A0ABY5SIH7</accession>
<name>A0ABY5SIH7_9BACL</name>
<evidence type="ECO:0000256" key="1">
    <source>
        <dbReference type="SAM" id="MobiDB-lite"/>
    </source>
</evidence>
<dbReference type="InterPro" id="IPR006059">
    <property type="entry name" value="SBP"/>
</dbReference>
<dbReference type="InterPro" id="IPR050490">
    <property type="entry name" value="Bact_solute-bd_prot1"/>
</dbReference>
<feature type="compositionally biased region" description="Polar residues" evidence="1">
    <location>
        <begin position="28"/>
        <end position="52"/>
    </location>
</feature>
<dbReference type="Proteomes" id="UP001057877">
    <property type="component" value="Chromosome"/>
</dbReference>
<dbReference type="PANTHER" id="PTHR43649:SF12">
    <property type="entry name" value="DIACETYLCHITOBIOSE BINDING PROTEIN DASA"/>
    <property type="match status" value="1"/>
</dbReference>
<gene>
    <name evidence="3" type="ORF">L1F29_33540</name>
</gene>
<feature type="region of interest" description="Disordered" evidence="1">
    <location>
        <begin position="28"/>
        <end position="58"/>
    </location>
</feature>
<dbReference type="PANTHER" id="PTHR43649">
    <property type="entry name" value="ARABINOSE-BINDING PROTEIN-RELATED"/>
    <property type="match status" value="1"/>
</dbReference>
<dbReference type="Gene3D" id="3.40.190.10">
    <property type="entry name" value="Periplasmic binding protein-like II"/>
    <property type="match status" value="1"/>
</dbReference>
<evidence type="ECO:0000256" key="2">
    <source>
        <dbReference type="SAM" id="SignalP"/>
    </source>
</evidence>
<protein>
    <submittedName>
        <fullName evidence="3">Extracellular solute-binding protein</fullName>
    </submittedName>
</protein>
<dbReference type="EMBL" id="CP091430">
    <property type="protein sequence ID" value="UVI33846.1"/>
    <property type="molecule type" value="Genomic_DNA"/>
</dbReference>
<sequence length="455" mass="50236">MRAITLVIICTMLISLLAACGSNNSKNGGETGNTPSDSGNKANTPANTSANTPEEPAKIDLGGRTIQIAQNWDGTPKGDTAASKAQLDKIAELEKTYNVKIKYISLPYEELQEKFVTTTLAGEPFADIIRIEYTHALAAALNGQLSKLSEFTSSDSDINNENKLLRKAPKIAGEEYGFDGLGTNGVMMHYNRDIFKQLGLPDPHELYNNGEWTWDKFLELAKMATKDTNNDGKIDVWGFSGWAAKAGRDFAASNGAAVTDDVNGKEGLTNPAMIEALEFVNKLYNEENVVKIKTGKKSNWEEMDTFKGGDVAMFITADWQMWELPFEFGLVPIPMGPKGSKEYTYSLEGHGLFIPKGVKNADVVFSIYEQMQDIPQTEEYPSQNYLEERYKYEEDIQMLREHIAGTGLLSLDGAYQGYPYNDVVNEIIDNNASVTATVEKYKQQAQAAIDSLGKK</sequence>
<feature type="signal peptide" evidence="2">
    <location>
        <begin position="1"/>
        <end position="18"/>
    </location>
</feature>
<dbReference type="Pfam" id="PF01547">
    <property type="entry name" value="SBP_bac_1"/>
    <property type="match status" value="1"/>
</dbReference>
<dbReference type="SUPFAM" id="SSF53850">
    <property type="entry name" value="Periplasmic binding protein-like II"/>
    <property type="match status" value="1"/>
</dbReference>
<feature type="chain" id="PRO_5046525832" evidence="2">
    <location>
        <begin position="19"/>
        <end position="455"/>
    </location>
</feature>
<keyword evidence="4" id="KW-1185">Reference proteome</keyword>
<keyword evidence="2" id="KW-0732">Signal</keyword>
<evidence type="ECO:0000313" key="4">
    <source>
        <dbReference type="Proteomes" id="UP001057877"/>
    </source>
</evidence>
<dbReference type="PROSITE" id="PS51257">
    <property type="entry name" value="PROKAR_LIPOPROTEIN"/>
    <property type="match status" value="1"/>
</dbReference>
<evidence type="ECO:0000313" key="3">
    <source>
        <dbReference type="EMBL" id="UVI33846.1"/>
    </source>
</evidence>
<reference evidence="3" key="1">
    <citation type="submission" date="2022-01" db="EMBL/GenBank/DDBJ databases">
        <title>Paenibacillus spongiae sp. nov., isolated from marine sponge.</title>
        <authorList>
            <person name="Li Z."/>
            <person name="Zhang M."/>
        </authorList>
    </citation>
    <scope>NUCLEOTIDE SEQUENCE</scope>
    <source>
        <strain evidence="3">PHS-Z3</strain>
    </source>
</reference>
<organism evidence="3 4">
    <name type="scientific">Paenibacillus spongiae</name>
    <dbReference type="NCBI Taxonomy" id="2909671"/>
    <lineage>
        <taxon>Bacteria</taxon>
        <taxon>Bacillati</taxon>
        <taxon>Bacillota</taxon>
        <taxon>Bacilli</taxon>
        <taxon>Bacillales</taxon>
        <taxon>Paenibacillaceae</taxon>
        <taxon>Paenibacillus</taxon>
    </lineage>
</organism>
<proteinExistence type="predicted"/>